<evidence type="ECO:0000313" key="6">
    <source>
        <dbReference type="EMBL" id="KAA3455173.1"/>
    </source>
</evidence>
<comment type="caution">
    <text evidence="6">The sequence shown here is derived from an EMBL/GenBank/DDBJ whole genome shotgun (WGS) entry which is preliminary data.</text>
</comment>
<dbReference type="PANTHER" id="PTHR23120">
    <property type="entry name" value="MAESTRO-RELATED HEAT DOMAIN-CONTAINING"/>
    <property type="match status" value="1"/>
</dbReference>
<dbReference type="Pfam" id="PF21047">
    <property type="entry name" value="HEAT_Maestro"/>
    <property type="match status" value="1"/>
</dbReference>
<dbReference type="Pfam" id="PF23221">
    <property type="entry name" value="HEAT_MROH2B_1st"/>
    <property type="match status" value="1"/>
</dbReference>
<keyword evidence="7" id="KW-1185">Reference proteome</keyword>
<dbReference type="InterPro" id="IPR016024">
    <property type="entry name" value="ARM-type_fold"/>
</dbReference>
<dbReference type="GO" id="GO:0005737">
    <property type="term" value="C:cytoplasm"/>
    <property type="evidence" value="ECO:0007669"/>
    <property type="project" value="TreeGrafter"/>
</dbReference>
<dbReference type="InterPro" id="IPR056282">
    <property type="entry name" value="MROH2B-like_N_HEAT"/>
</dbReference>
<dbReference type="EMBL" id="SMMG02000012">
    <property type="protein sequence ID" value="KAA3455173.1"/>
    <property type="molecule type" value="Genomic_DNA"/>
</dbReference>
<dbReference type="InterPro" id="IPR045206">
    <property type="entry name" value="Maestro_heat-like_prot"/>
</dbReference>
<protein>
    <submittedName>
        <fullName evidence="6">Protein SHOOT GRAVITROPISM 6-like isoform X1</fullName>
    </submittedName>
</protein>
<reference evidence="7" key="1">
    <citation type="journal article" date="2019" name="Plant Biotechnol. J.">
        <title>Genome sequencing of the Australian wild diploid species Gossypium australe highlights disease resistance and delayed gland morphogenesis.</title>
        <authorList>
            <person name="Cai Y."/>
            <person name="Cai X."/>
            <person name="Wang Q."/>
            <person name="Wang P."/>
            <person name="Zhang Y."/>
            <person name="Cai C."/>
            <person name="Xu Y."/>
            <person name="Wang K."/>
            <person name="Zhou Z."/>
            <person name="Wang C."/>
            <person name="Geng S."/>
            <person name="Li B."/>
            <person name="Dong Q."/>
            <person name="Hou Y."/>
            <person name="Wang H."/>
            <person name="Ai P."/>
            <person name="Liu Z."/>
            <person name="Yi F."/>
            <person name="Sun M."/>
            <person name="An G."/>
            <person name="Cheng J."/>
            <person name="Zhang Y."/>
            <person name="Shi Q."/>
            <person name="Xie Y."/>
            <person name="Shi X."/>
            <person name="Chang Y."/>
            <person name="Huang F."/>
            <person name="Chen Y."/>
            <person name="Hong S."/>
            <person name="Mi L."/>
            <person name="Sun Q."/>
            <person name="Zhang L."/>
            <person name="Zhou B."/>
            <person name="Peng R."/>
            <person name="Zhang X."/>
            <person name="Liu F."/>
        </authorList>
    </citation>
    <scope>NUCLEOTIDE SEQUENCE [LARGE SCALE GENOMIC DNA]</scope>
    <source>
        <strain evidence="7">cv. PA1801</strain>
    </source>
</reference>
<dbReference type="InterPro" id="IPR011989">
    <property type="entry name" value="ARM-like"/>
</dbReference>
<organism evidence="6 7">
    <name type="scientific">Gossypium australe</name>
    <dbReference type="NCBI Taxonomy" id="47621"/>
    <lineage>
        <taxon>Eukaryota</taxon>
        <taxon>Viridiplantae</taxon>
        <taxon>Streptophyta</taxon>
        <taxon>Embryophyta</taxon>
        <taxon>Tracheophyta</taxon>
        <taxon>Spermatophyta</taxon>
        <taxon>Magnoliopsida</taxon>
        <taxon>eudicotyledons</taxon>
        <taxon>Gunneridae</taxon>
        <taxon>Pentapetalae</taxon>
        <taxon>rosids</taxon>
        <taxon>malvids</taxon>
        <taxon>Malvales</taxon>
        <taxon>Malvaceae</taxon>
        <taxon>Malvoideae</taxon>
        <taxon>Gossypium</taxon>
    </lineage>
</organism>
<dbReference type="Proteomes" id="UP000325315">
    <property type="component" value="Unassembled WGS sequence"/>
</dbReference>
<evidence type="ECO:0000259" key="5">
    <source>
        <dbReference type="Pfam" id="PF23227"/>
    </source>
</evidence>
<evidence type="ECO:0000259" key="2">
    <source>
        <dbReference type="Pfam" id="PF21047"/>
    </source>
</evidence>
<dbReference type="Gene3D" id="1.25.10.10">
    <property type="entry name" value="Leucine-rich Repeat Variant"/>
    <property type="match status" value="1"/>
</dbReference>
<evidence type="ECO:0000259" key="4">
    <source>
        <dbReference type="Pfam" id="PF23221"/>
    </source>
</evidence>
<feature type="domain" description="MROH2B-like HEAT-repeats" evidence="3">
    <location>
        <begin position="737"/>
        <end position="958"/>
    </location>
</feature>
<dbReference type="InterPro" id="IPR055408">
    <property type="entry name" value="HEAT_MROH2B-like"/>
</dbReference>
<dbReference type="InterPro" id="IPR055406">
    <property type="entry name" value="HEAT_Maestro"/>
</dbReference>
<dbReference type="SUPFAM" id="SSF48371">
    <property type="entry name" value="ARM repeat"/>
    <property type="match status" value="3"/>
</dbReference>
<dbReference type="PANTHER" id="PTHR23120:SF0">
    <property type="entry name" value="MAESTRO HEAT-LIKE REPEAT FAMILY MEMBER 1"/>
    <property type="match status" value="1"/>
</dbReference>
<dbReference type="OrthoDB" id="1884734at2759"/>
<dbReference type="Pfam" id="PF23227">
    <property type="entry name" value="HEAT_MROH2B_C"/>
    <property type="match status" value="1"/>
</dbReference>
<evidence type="ECO:0000313" key="7">
    <source>
        <dbReference type="Proteomes" id="UP000325315"/>
    </source>
</evidence>
<dbReference type="Pfam" id="PF23210">
    <property type="entry name" value="HEAT_Maestro_2"/>
    <property type="match status" value="2"/>
</dbReference>
<feature type="domain" description="MROH2B-like N-terminal HEAT-repeats" evidence="4">
    <location>
        <begin position="169"/>
        <end position="295"/>
    </location>
</feature>
<name>A0A5B6UD26_9ROSI</name>
<evidence type="ECO:0000259" key="3">
    <source>
        <dbReference type="Pfam" id="PF23210"/>
    </source>
</evidence>
<feature type="domain" description="Maestro/Maestro-like HEAT-repeats" evidence="5">
    <location>
        <begin position="1489"/>
        <end position="1752"/>
    </location>
</feature>
<dbReference type="InterPro" id="IPR048465">
    <property type="entry name" value="Maestro-like_HEAT"/>
</dbReference>
<keyword evidence="1" id="KW-0677">Repeat</keyword>
<sequence length="1776" mass="196300">MASSSSLGSSIPAPGTLQFHVSSLADESPMVREASMASLKDISPLNPLLVLDCCSAVSRGGRRRFGNMAGVFQVMAFGVRALDKNDIDASYIGKLAKIATAEIISSKEINADWQRAAASLLVAIGSHLPDLLLGLMVFMACGSHLLALVEDNELQEHGVCTLMLECELQMMEEIFLHLSGPSSALAAMIQILADFASADALQFAPRLKGVLSRVLPILGNVRDAQRPIFANVFPAFKCWCQAVWQYNVDFPSNSLIDGDVMSFLNSAFELLLRVWAASRDLKVRVSSVEALGQMVGLITRTQLKTALPRVIPTILELCKKDQDIALIATSSLYNLLNVSLLSETGPPLLEFEELTVILSTLLPVICMDNDSKEHSDFSVGLKTYNEVQRCFLTVGSIYPEDLFSFLLNKCRLKEEPLTFGALCVLKHLLPRSSEAWHNKRPLLVDAVKSLLDEQSLGIRKALSELIVVMASHCYLVGPTAELFVEYLVRHCALSEQDRIDLESSQAKVGLICPTELRAICEKGLLLLTITIPEMEHVLWPFLLKMIIPRAYTGAVAMVCRCIAELCRHRSSYNNNMLDDCKDRSDIPNPEELFARLVVLLHNPLVREWRATQILTVLCYLAPMFPRNINLFWQDEIPKMKAYVSDPEDLKLDPSYQETWDDMIINFIAESLDVIQDTDWVISLGNAFTKQYALYTPDDEHSALLHRSGFNRDLATSLQHILGLQYATGNLQQPEPGCLGILLQKVNDRAYVRGKIDWMYKQANITIPTNRLGLAKAIGLVAASHLDTVLDKLKNILDNVGQSIFQRFLSLFSESYRTEESDDVHAALALMYGYAARYAPSMVIEARIDALVGTNMLSKLLHVRHPTAKQAVITAIDLLGRAVINAAENGAPFPLKRRDQLLDYILTLMGRDESDDFADSSLELLRTQALALNACTTLVSVEPKLTIETRNRVMKATLGFFALPNDPIDVINPLIDNLITLLCAILLTSGEDGRSRAEQLLHILRQIDQYVSSHVDYQRRRGCLAVYEMLVKFRMLCVSGYCALGCRGSCTHSKQIDRTLHGNFSNLPSAFVSPSREALSLGDRVIMYLPRCADTDSEVRKLSAQILDQLFSISLSLPKPLGSSVGGNIELCYGALSSLEDVIAILRSDSSIDPSEVFNRIVASVCILLTKDELVDTLHGCMPAICNRIKQSAEGAILAVIEFVTKRGAELSEANISRTAQSLLSAAGHVTEKQLRLEVLGAISSLSENTNEKVVFNEVLTAAARDIVTKDISRLRGGWSMQDAFHAFSQHTVLSVLFLEHLISVLNQTRVTKSDPGKGENSILLSETQLADEILQAAIFALTAFFRGGGKVGKRAVEQRYSSVLAALILQFGKCHGLANSGQHEPLRALLTAFQAFCECVGDLEMGKILARDSEQNEKEKWINLIGDLAGCISMKRPKEVENLCKIFTKSLNLQENFQREAAAAALSEFVCYSSGFSSTLEEMVDVFCRHVSDESPTVRCLCLRGLVKIPSVHIYQHTTQVLGVILALLDDLDESVQLTAVSCLLMILETSPKDAVEPILLNLSVRLRNLQISMNVKMRADAFAAFGALSNYGIGAHKDAFLEQIHATLPRLILHLHDDDLAVRHACRNTLKRFAPLMEIEGLLALFDSHRINSDHRSAYEDFVRDFTRQFVQHLSSRVDTFMASTIQALNAPWPIIQANAIYVSSSILSLSDDPNILALYHAQVFGMLVGKMSRSADAVVRARSSLAFSLLLKSTNLISWRAARLDQADSARKGS</sequence>
<proteinExistence type="predicted"/>
<feature type="domain" description="Maestro-like HEAT-repeats" evidence="2">
    <location>
        <begin position="1071"/>
        <end position="1255"/>
    </location>
</feature>
<evidence type="ECO:0000256" key="1">
    <source>
        <dbReference type="ARBA" id="ARBA00022737"/>
    </source>
</evidence>
<feature type="domain" description="MROH2B-like HEAT-repeats" evidence="3">
    <location>
        <begin position="300"/>
        <end position="704"/>
    </location>
</feature>
<gene>
    <name evidence="6" type="ORF">EPI10_018230</name>
</gene>
<accession>A0A5B6UD26</accession>